<proteinExistence type="predicted"/>
<feature type="compositionally biased region" description="Pro residues" evidence="1">
    <location>
        <begin position="13"/>
        <end position="28"/>
    </location>
</feature>
<dbReference type="AlphaFoldDB" id="A0A8J6BM62"/>
<dbReference type="EMBL" id="JAAALK010000082">
    <property type="protein sequence ID" value="KAG8087836.1"/>
    <property type="molecule type" value="Genomic_DNA"/>
</dbReference>
<protein>
    <submittedName>
        <fullName evidence="2">Uncharacterized protein</fullName>
    </submittedName>
</protein>
<name>A0A8J6BM62_ZIZPA</name>
<accession>A0A8J6BM62</accession>
<feature type="region of interest" description="Disordered" evidence="1">
    <location>
        <begin position="1"/>
        <end position="55"/>
    </location>
</feature>
<evidence type="ECO:0000313" key="3">
    <source>
        <dbReference type="Proteomes" id="UP000729402"/>
    </source>
</evidence>
<gene>
    <name evidence="2" type="ORF">GUJ93_ZPchr0010g11248</name>
</gene>
<sequence length="74" mass="7685">MGGRLMPSLRHACPPPRRTYPAPVPTRPCPLASRARTHPPTPCPAPSPTTPASPCAHRLRVGAEGTGLCLGAGR</sequence>
<evidence type="ECO:0000256" key="1">
    <source>
        <dbReference type="SAM" id="MobiDB-lite"/>
    </source>
</evidence>
<dbReference type="Proteomes" id="UP000729402">
    <property type="component" value="Unassembled WGS sequence"/>
</dbReference>
<comment type="caution">
    <text evidence="2">The sequence shown here is derived from an EMBL/GenBank/DDBJ whole genome shotgun (WGS) entry which is preliminary data.</text>
</comment>
<evidence type="ECO:0000313" key="2">
    <source>
        <dbReference type="EMBL" id="KAG8087836.1"/>
    </source>
</evidence>
<keyword evidence="3" id="KW-1185">Reference proteome</keyword>
<reference evidence="2" key="2">
    <citation type="submission" date="2021-02" db="EMBL/GenBank/DDBJ databases">
        <authorList>
            <person name="Kimball J.A."/>
            <person name="Haas M.W."/>
            <person name="Macchietto M."/>
            <person name="Kono T."/>
            <person name="Duquette J."/>
            <person name="Shao M."/>
        </authorList>
    </citation>
    <scope>NUCLEOTIDE SEQUENCE</scope>
    <source>
        <tissue evidence="2">Fresh leaf tissue</tissue>
    </source>
</reference>
<feature type="compositionally biased region" description="Pro residues" evidence="1">
    <location>
        <begin position="39"/>
        <end position="51"/>
    </location>
</feature>
<organism evidence="2 3">
    <name type="scientific">Zizania palustris</name>
    <name type="common">Northern wild rice</name>
    <dbReference type="NCBI Taxonomy" id="103762"/>
    <lineage>
        <taxon>Eukaryota</taxon>
        <taxon>Viridiplantae</taxon>
        <taxon>Streptophyta</taxon>
        <taxon>Embryophyta</taxon>
        <taxon>Tracheophyta</taxon>
        <taxon>Spermatophyta</taxon>
        <taxon>Magnoliopsida</taxon>
        <taxon>Liliopsida</taxon>
        <taxon>Poales</taxon>
        <taxon>Poaceae</taxon>
        <taxon>BOP clade</taxon>
        <taxon>Oryzoideae</taxon>
        <taxon>Oryzeae</taxon>
        <taxon>Zizaniinae</taxon>
        <taxon>Zizania</taxon>
    </lineage>
</organism>
<reference evidence="2" key="1">
    <citation type="journal article" date="2021" name="bioRxiv">
        <title>Whole Genome Assembly and Annotation of Northern Wild Rice, Zizania palustris L., Supports a Whole Genome Duplication in the Zizania Genus.</title>
        <authorList>
            <person name="Haas M."/>
            <person name="Kono T."/>
            <person name="Macchietto M."/>
            <person name="Millas R."/>
            <person name="McGilp L."/>
            <person name="Shao M."/>
            <person name="Duquette J."/>
            <person name="Hirsch C.N."/>
            <person name="Kimball J."/>
        </authorList>
    </citation>
    <scope>NUCLEOTIDE SEQUENCE</scope>
    <source>
        <tissue evidence="2">Fresh leaf tissue</tissue>
    </source>
</reference>